<dbReference type="GO" id="GO:0005615">
    <property type="term" value="C:extracellular space"/>
    <property type="evidence" value="ECO:0007669"/>
    <property type="project" value="TreeGrafter"/>
</dbReference>
<dbReference type="InterPro" id="IPR033116">
    <property type="entry name" value="TRYPSIN_SER"/>
</dbReference>
<comment type="catalytic activity">
    <reaction evidence="9">
        <text>Preferential cleavage: Arg-|-Xaa, Lys-|-Xaa.</text>
        <dbReference type="EC" id="3.4.21.4"/>
    </reaction>
</comment>
<accession>A0AAD5FM46</accession>
<gene>
    <name evidence="14" type="ORF">C0J50_20044</name>
</gene>
<dbReference type="CDD" id="cd00190">
    <property type="entry name" value="Tryp_SPc"/>
    <property type="match status" value="1"/>
</dbReference>
<dbReference type="GO" id="GO:0006508">
    <property type="term" value="P:proteolysis"/>
    <property type="evidence" value="ECO:0007669"/>
    <property type="project" value="UniProtKB-KW"/>
</dbReference>
<feature type="signal peptide" evidence="12">
    <location>
        <begin position="1"/>
        <end position="18"/>
    </location>
</feature>
<protein>
    <recommendedName>
        <fullName evidence="10">trypsin</fullName>
        <ecNumber evidence="10">3.4.21.4</ecNumber>
    </recommendedName>
</protein>
<keyword evidence="8" id="KW-1015">Disulfide bond</keyword>
<feature type="chain" id="PRO_5042136367" description="trypsin" evidence="12">
    <location>
        <begin position="19"/>
        <end position="248"/>
    </location>
</feature>
<dbReference type="PANTHER" id="PTHR24264">
    <property type="entry name" value="TRYPSIN-RELATED"/>
    <property type="match status" value="1"/>
</dbReference>
<evidence type="ECO:0000256" key="4">
    <source>
        <dbReference type="ARBA" id="ARBA00022757"/>
    </source>
</evidence>
<dbReference type="GO" id="GO:0004252">
    <property type="term" value="F:serine-type endopeptidase activity"/>
    <property type="evidence" value="ECO:0007669"/>
    <property type="project" value="UniProtKB-EC"/>
</dbReference>
<dbReference type="InterPro" id="IPR018114">
    <property type="entry name" value="TRYPSIN_HIS"/>
</dbReference>
<dbReference type="PROSITE" id="PS00134">
    <property type="entry name" value="TRYPSIN_HIS"/>
    <property type="match status" value="1"/>
</dbReference>
<evidence type="ECO:0000256" key="9">
    <source>
        <dbReference type="ARBA" id="ARBA00036320"/>
    </source>
</evidence>
<comment type="caution">
    <text evidence="14">The sequence shown here is derived from an EMBL/GenBank/DDBJ whole genome shotgun (WGS) entry which is preliminary data.</text>
</comment>
<evidence type="ECO:0000256" key="12">
    <source>
        <dbReference type="SAM" id="SignalP"/>
    </source>
</evidence>
<comment type="subcellular location">
    <subcellularLocation>
        <location evidence="1">Secreted</location>
        <location evidence="1">Extracellular space</location>
    </subcellularLocation>
</comment>
<dbReference type="InterPro" id="IPR050127">
    <property type="entry name" value="Serine_Proteases_S1"/>
</dbReference>
<dbReference type="GO" id="GO:0007586">
    <property type="term" value="P:digestion"/>
    <property type="evidence" value="ECO:0007669"/>
    <property type="project" value="UniProtKB-KW"/>
</dbReference>
<name>A0AAD5FM46_SILAS</name>
<dbReference type="EC" id="3.4.21.4" evidence="10"/>
<evidence type="ECO:0000256" key="11">
    <source>
        <dbReference type="RuleBase" id="RU363034"/>
    </source>
</evidence>
<keyword evidence="3 11" id="KW-0645">Protease</keyword>
<dbReference type="PROSITE" id="PS50240">
    <property type="entry name" value="TRYPSIN_DOM"/>
    <property type="match status" value="1"/>
</dbReference>
<dbReference type="Gene3D" id="2.40.10.10">
    <property type="entry name" value="Trypsin-like serine proteases"/>
    <property type="match status" value="2"/>
</dbReference>
<keyword evidence="6 11" id="KW-0720">Serine protease</keyword>
<evidence type="ECO:0000256" key="5">
    <source>
        <dbReference type="ARBA" id="ARBA00022801"/>
    </source>
</evidence>
<keyword evidence="2" id="KW-0964">Secreted</keyword>
<reference evidence="14" key="1">
    <citation type="submission" date="2018-07" db="EMBL/GenBank/DDBJ databases">
        <title>Comparative genomics of catfishes provides insights into carnivory and benthic adaptation.</title>
        <authorList>
            <person name="Zhang Y."/>
            <person name="Wang D."/>
            <person name="Peng Z."/>
            <person name="Zheng S."/>
            <person name="Shao F."/>
            <person name="Tao W."/>
        </authorList>
    </citation>
    <scope>NUCLEOTIDE SEQUENCE</scope>
    <source>
        <strain evidence="14">Chongqing</strain>
    </source>
</reference>
<evidence type="ECO:0000256" key="6">
    <source>
        <dbReference type="ARBA" id="ARBA00022825"/>
    </source>
</evidence>
<evidence type="ECO:0000259" key="13">
    <source>
        <dbReference type="PROSITE" id="PS50240"/>
    </source>
</evidence>
<dbReference type="Pfam" id="PF00089">
    <property type="entry name" value="Trypsin"/>
    <property type="match status" value="1"/>
</dbReference>
<feature type="domain" description="Peptidase S1" evidence="13">
    <location>
        <begin position="23"/>
        <end position="246"/>
    </location>
</feature>
<dbReference type="InterPro" id="IPR001314">
    <property type="entry name" value="Peptidase_S1A"/>
</dbReference>
<evidence type="ECO:0000256" key="3">
    <source>
        <dbReference type="ARBA" id="ARBA00022670"/>
    </source>
</evidence>
<dbReference type="InterPro" id="IPR009003">
    <property type="entry name" value="Peptidase_S1_PA"/>
</dbReference>
<keyword evidence="5 11" id="KW-0378">Hydrolase</keyword>
<evidence type="ECO:0000256" key="8">
    <source>
        <dbReference type="ARBA" id="ARBA00023157"/>
    </source>
</evidence>
<organism evidence="14 15">
    <name type="scientific">Silurus asotus</name>
    <name type="common">Amur catfish</name>
    <name type="synonym">Parasilurus asotus</name>
    <dbReference type="NCBI Taxonomy" id="30991"/>
    <lineage>
        <taxon>Eukaryota</taxon>
        <taxon>Metazoa</taxon>
        <taxon>Chordata</taxon>
        <taxon>Craniata</taxon>
        <taxon>Vertebrata</taxon>
        <taxon>Euteleostomi</taxon>
        <taxon>Actinopterygii</taxon>
        <taxon>Neopterygii</taxon>
        <taxon>Teleostei</taxon>
        <taxon>Ostariophysi</taxon>
        <taxon>Siluriformes</taxon>
        <taxon>Siluridae</taxon>
        <taxon>Silurus</taxon>
    </lineage>
</organism>
<dbReference type="AlphaFoldDB" id="A0AAD5FM46"/>
<keyword evidence="12" id="KW-0732">Signal</keyword>
<dbReference type="InterPro" id="IPR043504">
    <property type="entry name" value="Peptidase_S1_PA_chymotrypsin"/>
</dbReference>
<keyword evidence="7" id="KW-0865">Zymogen</keyword>
<dbReference type="EMBL" id="MU551646">
    <property type="protein sequence ID" value="KAI5620577.1"/>
    <property type="molecule type" value="Genomic_DNA"/>
</dbReference>
<evidence type="ECO:0000256" key="10">
    <source>
        <dbReference type="ARBA" id="ARBA00038868"/>
    </source>
</evidence>
<keyword evidence="4" id="KW-0222">Digestion</keyword>
<dbReference type="PRINTS" id="PR00722">
    <property type="entry name" value="CHYMOTRYPSIN"/>
</dbReference>
<dbReference type="InterPro" id="IPR001254">
    <property type="entry name" value="Trypsin_dom"/>
</dbReference>
<evidence type="ECO:0000256" key="1">
    <source>
        <dbReference type="ARBA" id="ARBA00004239"/>
    </source>
</evidence>
<evidence type="ECO:0000313" key="14">
    <source>
        <dbReference type="EMBL" id="KAI5620577.1"/>
    </source>
</evidence>
<dbReference type="PROSITE" id="PS00135">
    <property type="entry name" value="TRYPSIN_SER"/>
    <property type="match status" value="1"/>
</dbReference>
<evidence type="ECO:0000256" key="2">
    <source>
        <dbReference type="ARBA" id="ARBA00022525"/>
    </source>
</evidence>
<dbReference type="FunFam" id="2.40.10.10:FF:000005">
    <property type="entry name" value="Serine protease 37"/>
    <property type="match status" value="1"/>
</dbReference>
<proteinExistence type="predicted"/>
<dbReference type="PANTHER" id="PTHR24264:SF7">
    <property type="entry name" value="TRYPSIN-2-LIKE"/>
    <property type="match status" value="1"/>
</dbReference>
<dbReference type="SUPFAM" id="SSF50494">
    <property type="entry name" value="Trypsin-like serine proteases"/>
    <property type="match status" value="1"/>
</dbReference>
<dbReference type="SMART" id="SM00020">
    <property type="entry name" value="Tryp_SPc"/>
    <property type="match status" value="1"/>
</dbReference>
<sequence length="248" mass="27173">MRLIVTVLLLVFVHHSRGDDDKIIGGYECTPHSQPWQIFLTIDGRRWCGASLINSLWAVSAAHCYVPVNQLMLHLGEHSVFVDEGTEQRIRPEKVITHPRYNDRTYDNDFMLIKLSQPAVFNQYVQPIPLASSCVAAGEECLVSGWGNQINTGVIYASLLQCLNVPVLSEAKCRASYGSKITSNMFCAGYLEGGKDSCQGDSGGPVVCNGQLKGVVSWGNGCALPGLPGVYAEVCRYTDWVKNIMATN</sequence>
<dbReference type="Proteomes" id="UP001205998">
    <property type="component" value="Unassembled WGS sequence"/>
</dbReference>
<dbReference type="FunFam" id="2.40.10.10:FF:000008">
    <property type="entry name" value="Cationic trypsin"/>
    <property type="match status" value="1"/>
</dbReference>
<evidence type="ECO:0000256" key="7">
    <source>
        <dbReference type="ARBA" id="ARBA00023145"/>
    </source>
</evidence>
<keyword evidence="15" id="KW-1185">Reference proteome</keyword>
<evidence type="ECO:0000313" key="15">
    <source>
        <dbReference type="Proteomes" id="UP001205998"/>
    </source>
</evidence>